<accession>A0A6M8HRA3</accession>
<protein>
    <submittedName>
        <fullName evidence="4">Lactonase family protein</fullName>
    </submittedName>
</protein>
<dbReference type="RefSeq" id="WP_171836368.1">
    <property type="nucleotide sequence ID" value="NZ_CP053708.1"/>
</dbReference>
<dbReference type="Gene3D" id="2.130.10.10">
    <property type="entry name" value="YVTN repeat-like/Quinoprotein amine dehydrogenase"/>
    <property type="match status" value="1"/>
</dbReference>
<dbReference type="GO" id="GO:0006006">
    <property type="term" value="P:glucose metabolic process"/>
    <property type="evidence" value="ECO:0007669"/>
    <property type="project" value="UniProtKB-KW"/>
</dbReference>
<comment type="similarity">
    <text evidence="1">Belongs to the cycloisomerase 2 family.</text>
</comment>
<keyword evidence="5" id="KW-1185">Reference proteome</keyword>
<keyword evidence="2" id="KW-0119">Carbohydrate metabolism</keyword>
<dbReference type="PANTHER" id="PTHR30344">
    <property type="entry name" value="6-PHOSPHOGLUCONOLACTONASE-RELATED"/>
    <property type="match status" value="1"/>
</dbReference>
<evidence type="ECO:0000313" key="4">
    <source>
        <dbReference type="EMBL" id="QKE90751.1"/>
    </source>
</evidence>
<evidence type="ECO:0000256" key="1">
    <source>
        <dbReference type="ARBA" id="ARBA00005564"/>
    </source>
</evidence>
<dbReference type="GO" id="GO:0017057">
    <property type="term" value="F:6-phosphogluconolactonase activity"/>
    <property type="evidence" value="ECO:0007669"/>
    <property type="project" value="TreeGrafter"/>
</dbReference>
<name>A0A6M8HRA3_9PROT</name>
<feature type="region of interest" description="Disordered" evidence="3">
    <location>
        <begin position="188"/>
        <end position="210"/>
    </location>
</feature>
<evidence type="ECO:0000313" key="5">
    <source>
        <dbReference type="Proteomes" id="UP000500767"/>
    </source>
</evidence>
<keyword evidence="2" id="KW-0313">Glucose metabolism</keyword>
<dbReference type="InterPro" id="IPR019405">
    <property type="entry name" value="Lactonase_7-beta_prop"/>
</dbReference>
<dbReference type="PANTHER" id="PTHR30344:SF1">
    <property type="entry name" value="6-PHOSPHOGLUCONOLACTONASE"/>
    <property type="match status" value="1"/>
</dbReference>
<dbReference type="KEGG" id="lck:HN018_12500"/>
<dbReference type="Pfam" id="PF10282">
    <property type="entry name" value="Lactonase"/>
    <property type="match status" value="1"/>
</dbReference>
<dbReference type="Proteomes" id="UP000500767">
    <property type="component" value="Chromosome"/>
</dbReference>
<dbReference type="GO" id="GO:0005829">
    <property type="term" value="C:cytosol"/>
    <property type="evidence" value="ECO:0007669"/>
    <property type="project" value="TreeGrafter"/>
</dbReference>
<evidence type="ECO:0000256" key="3">
    <source>
        <dbReference type="SAM" id="MobiDB-lite"/>
    </source>
</evidence>
<dbReference type="SUPFAM" id="SSF51004">
    <property type="entry name" value="C-terminal (heme d1) domain of cytochrome cd1-nitrite reductase"/>
    <property type="match status" value="1"/>
</dbReference>
<evidence type="ECO:0000256" key="2">
    <source>
        <dbReference type="ARBA" id="ARBA00022526"/>
    </source>
</evidence>
<gene>
    <name evidence="4" type="ORF">HN018_12500</name>
</gene>
<dbReference type="EMBL" id="CP053708">
    <property type="protein sequence ID" value="QKE90751.1"/>
    <property type="molecule type" value="Genomic_DNA"/>
</dbReference>
<dbReference type="InterPro" id="IPR006311">
    <property type="entry name" value="TAT_signal"/>
</dbReference>
<organism evidence="4 5">
    <name type="scientific">Lichenicola cladoniae</name>
    <dbReference type="NCBI Taxonomy" id="1484109"/>
    <lineage>
        <taxon>Bacteria</taxon>
        <taxon>Pseudomonadati</taxon>
        <taxon>Pseudomonadota</taxon>
        <taxon>Alphaproteobacteria</taxon>
        <taxon>Acetobacterales</taxon>
        <taxon>Acetobacteraceae</taxon>
        <taxon>Lichenicola</taxon>
    </lineage>
</organism>
<dbReference type="InterPro" id="IPR015943">
    <property type="entry name" value="WD40/YVTN_repeat-like_dom_sf"/>
</dbReference>
<dbReference type="PROSITE" id="PS51318">
    <property type="entry name" value="TAT"/>
    <property type="match status" value="1"/>
</dbReference>
<proteinExistence type="inferred from homology"/>
<sequence>MNEPGTIPPLDRRHFIAAASTFGLAALMARAAVGREPTRRATADGLAYIGCYTPGPDTQGTGSGVALVRMDLRTGRLSLVNTTPMPNASWVALDRSQRTLYALSEDEVYHDPKAGSVTAYSIDPGDHSLRKINTVSSGSPVPCYISVHPSGRYVLVANYDGGSISVLPILHETGGLGAAIYEQSDQAPLNPAHARSNPPGNNALSDHSGPRMHMIRADPSGKFVVAVNAGLDRILVWSIDLSTGHLIPATAPAISLEPGSAPRHLVFGRNGRILYVICEQDAVVRSFHFDPQTGSLVPFEVVGTLPKDYAGSNLSAEVVISPGGRFLYVTQRLHDAISVLRIAEDGRLDLIDETWTRGDYPRGCAIDPHGRFLFACNQKADNVTSFRIDPDTGKLSFTGGYLPLGSPVTMSFLS</sequence>
<dbReference type="AlphaFoldDB" id="A0A6M8HRA3"/>
<dbReference type="InterPro" id="IPR050282">
    <property type="entry name" value="Cycloisomerase_2"/>
</dbReference>
<dbReference type="InterPro" id="IPR011048">
    <property type="entry name" value="Haem_d1_sf"/>
</dbReference>
<reference evidence="4 5" key="1">
    <citation type="journal article" date="2014" name="World J. Microbiol. Biotechnol.">
        <title>Biodiversity and physiological characteristics of Antarctic and Arctic lichens-associated bacteria.</title>
        <authorList>
            <person name="Lee Y.M."/>
            <person name="Kim E.H."/>
            <person name="Lee H.K."/>
            <person name="Hong S.G."/>
        </authorList>
    </citation>
    <scope>NUCLEOTIDE SEQUENCE [LARGE SCALE GENOMIC DNA]</scope>
    <source>
        <strain evidence="4 5">PAMC 26569</strain>
    </source>
</reference>